<evidence type="ECO:0000256" key="4">
    <source>
        <dbReference type="SAM" id="Phobius"/>
    </source>
</evidence>
<accession>A0A164XUL8</accession>
<keyword evidence="6" id="KW-1185">Reference proteome</keyword>
<gene>
    <name evidence="5" type="ORF">APZ42_019931</name>
</gene>
<name>A0A164XUL8_9CRUS</name>
<keyword evidence="4" id="KW-0472">Membrane</keyword>
<proteinExistence type="inferred from homology"/>
<evidence type="ECO:0000256" key="3">
    <source>
        <dbReference type="SAM" id="MobiDB-lite"/>
    </source>
</evidence>
<dbReference type="Proteomes" id="UP000076858">
    <property type="component" value="Unassembled WGS sequence"/>
</dbReference>
<comment type="similarity">
    <text evidence="1">Belongs to the OPA3 family.</text>
</comment>
<dbReference type="EMBL" id="LRGB01000944">
    <property type="protein sequence ID" value="KZS14585.1"/>
    <property type="molecule type" value="Genomic_DNA"/>
</dbReference>
<feature type="region of interest" description="Disordered" evidence="3">
    <location>
        <begin position="101"/>
        <end position="133"/>
    </location>
</feature>
<keyword evidence="2" id="KW-0175">Coiled coil</keyword>
<reference evidence="5 6" key="1">
    <citation type="submission" date="2016-03" db="EMBL/GenBank/DDBJ databases">
        <title>EvidentialGene: Evidence-directed Construction of Genes on Genomes.</title>
        <authorList>
            <person name="Gilbert D.G."/>
            <person name="Choi J.-H."/>
            <person name="Mockaitis K."/>
            <person name="Colbourne J."/>
            <person name="Pfrender M."/>
        </authorList>
    </citation>
    <scope>NUCLEOTIDE SEQUENCE [LARGE SCALE GENOMIC DNA]</scope>
    <source>
        <strain evidence="5 6">Xinb3</strain>
        <tissue evidence="5">Complete organism</tissue>
    </source>
</reference>
<dbReference type="GO" id="GO:0005739">
    <property type="term" value="C:mitochondrion"/>
    <property type="evidence" value="ECO:0007669"/>
    <property type="project" value="TreeGrafter"/>
</dbReference>
<feature type="compositionally biased region" description="Polar residues" evidence="3">
    <location>
        <begin position="113"/>
        <end position="133"/>
    </location>
</feature>
<dbReference type="Pfam" id="PF07047">
    <property type="entry name" value="OPA3"/>
    <property type="match status" value="1"/>
</dbReference>
<dbReference type="GO" id="GO:0019216">
    <property type="term" value="P:regulation of lipid metabolic process"/>
    <property type="evidence" value="ECO:0007669"/>
    <property type="project" value="TreeGrafter"/>
</dbReference>
<evidence type="ECO:0000313" key="5">
    <source>
        <dbReference type="EMBL" id="KZS14585.1"/>
    </source>
</evidence>
<feature type="transmembrane region" description="Helical" evidence="4">
    <location>
        <begin position="20"/>
        <end position="41"/>
    </location>
</feature>
<evidence type="ECO:0000256" key="1">
    <source>
        <dbReference type="ARBA" id="ARBA00007584"/>
    </source>
</evidence>
<protein>
    <submittedName>
        <fullName evidence="5">OPA3 protein</fullName>
    </submittedName>
</protein>
<comment type="caution">
    <text evidence="5">The sequence shown here is derived from an EMBL/GenBank/DDBJ whole genome shotgun (WGS) entry which is preliminary data.</text>
</comment>
<keyword evidence="4" id="KW-0812">Transmembrane</keyword>
<sequence length="133" mass="14508">MWAMNLGKAVEIPKLNEAMAIELGGTLLGEGIIFITGAVLVTAEVVRRNKKDAALEQARRNEMESILDRLRDMEIESSRQDAQLREINRLCMALQGIVVSQSQESAGDKSKNPRLQQQENGTSDPAGGSSSKP</sequence>
<dbReference type="PANTHER" id="PTHR12499:SF0">
    <property type="entry name" value="OPTIC ATROPHY 3 PROTEIN"/>
    <property type="match status" value="1"/>
</dbReference>
<dbReference type="AlphaFoldDB" id="A0A164XUL8"/>
<dbReference type="STRING" id="35525.A0A164XUL8"/>
<keyword evidence="4" id="KW-1133">Transmembrane helix</keyword>
<organism evidence="5 6">
    <name type="scientific">Daphnia magna</name>
    <dbReference type="NCBI Taxonomy" id="35525"/>
    <lineage>
        <taxon>Eukaryota</taxon>
        <taxon>Metazoa</taxon>
        <taxon>Ecdysozoa</taxon>
        <taxon>Arthropoda</taxon>
        <taxon>Crustacea</taxon>
        <taxon>Branchiopoda</taxon>
        <taxon>Diplostraca</taxon>
        <taxon>Cladocera</taxon>
        <taxon>Anomopoda</taxon>
        <taxon>Daphniidae</taxon>
        <taxon>Daphnia</taxon>
    </lineage>
</organism>
<dbReference type="InterPro" id="IPR010754">
    <property type="entry name" value="OPA3-like"/>
</dbReference>
<evidence type="ECO:0000256" key="2">
    <source>
        <dbReference type="ARBA" id="ARBA00023054"/>
    </source>
</evidence>
<dbReference type="OrthoDB" id="2129069at2759"/>
<evidence type="ECO:0000313" key="6">
    <source>
        <dbReference type="Proteomes" id="UP000076858"/>
    </source>
</evidence>
<dbReference type="PANTHER" id="PTHR12499">
    <property type="entry name" value="OPTIC ATROPHY 3 PROTEIN OPA3"/>
    <property type="match status" value="1"/>
</dbReference>